<dbReference type="Pfam" id="PF03481">
    <property type="entry name" value="Sua5_C"/>
    <property type="match status" value="1"/>
</dbReference>
<reference evidence="3 4" key="1">
    <citation type="journal article" date="2016" name="BMC Genomics">
        <title>Comparative genomics reveals Cyclospora cayetanensis possesses coccidia-like metabolism and invasion components but unique surface antigens.</title>
        <authorList>
            <person name="Liu S."/>
            <person name="Wang L."/>
            <person name="Zheng H."/>
            <person name="Xu Z."/>
            <person name="Roellig D.M."/>
            <person name="Li N."/>
            <person name="Frace M.A."/>
            <person name="Tang K."/>
            <person name="Arrowood M.J."/>
            <person name="Moss D.M."/>
            <person name="Zhang L."/>
            <person name="Feng Y."/>
            <person name="Xiao L."/>
        </authorList>
    </citation>
    <scope>NUCLEOTIDE SEQUENCE [LARGE SCALE GENOMIC DNA]</scope>
    <source>
        <strain evidence="3 4">CHN_HEN01</strain>
    </source>
</reference>
<gene>
    <name evidence="3" type="ORF">cyc_01194</name>
</gene>
<organism evidence="3 4">
    <name type="scientific">Cyclospora cayetanensis</name>
    <dbReference type="NCBI Taxonomy" id="88456"/>
    <lineage>
        <taxon>Eukaryota</taxon>
        <taxon>Sar</taxon>
        <taxon>Alveolata</taxon>
        <taxon>Apicomplexa</taxon>
        <taxon>Conoidasida</taxon>
        <taxon>Coccidia</taxon>
        <taxon>Eucoccidiorida</taxon>
        <taxon>Eimeriorina</taxon>
        <taxon>Eimeriidae</taxon>
        <taxon>Cyclospora</taxon>
    </lineage>
</organism>
<accession>A0A1D3CUL2</accession>
<protein>
    <submittedName>
        <fullName evidence="3">YRDC domain-containing protein</fullName>
    </submittedName>
</protein>
<dbReference type="VEuPathDB" id="ToxoDB:LOC34618249"/>
<dbReference type="InterPro" id="IPR005145">
    <property type="entry name" value="Sua5_C"/>
</dbReference>
<dbReference type="InterPro" id="IPR038385">
    <property type="entry name" value="Sua5/YwlC_C"/>
</dbReference>
<comment type="caution">
    <text evidence="3">The sequence shown here is derived from an EMBL/GenBank/DDBJ whole genome shotgun (WGS) entry which is preliminary data.</text>
</comment>
<dbReference type="Proteomes" id="UP000095192">
    <property type="component" value="Unassembled WGS sequence"/>
</dbReference>
<dbReference type="EMBL" id="JROU02001899">
    <property type="protein sequence ID" value="OEH74874.1"/>
    <property type="molecule type" value="Genomic_DNA"/>
</dbReference>
<proteinExistence type="predicted"/>
<evidence type="ECO:0000313" key="3">
    <source>
        <dbReference type="EMBL" id="OEH74874.1"/>
    </source>
</evidence>
<evidence type="ECO:0000313" key="4">
    <source>
        <dbReference type="Proteomes" id="UP000095192"/>
    </source>
</evidence>
<dbReference type="InParanoid" id="A0A1D3CUL2"/>
<feature type="domain" description="Threonylcarbamoyl-AMP synthase C-terminal" evidence="2">
    <location>
        <begin position="86"/>
        <end position="243"/>
    </location>
</feature>
<keyword evidence="4" id="KW-1185">Reference proteome</keyword>
<evidence type="ECO:0000259" key="2">
    <source>
        <dbReference type="Pfam" id="PF03481"/>
    </source>
</evidence>
<name>A0A1D3CUL2_9EIME</name>
<feature type="region of interest" description="Disordered" evidence="1">
    <location>
        <begin position="44"/>
        <end position="72"/>
    </location>
</feature>
<dbReference type="AlphaFoldDB" id="A0A1D3CUL2"/>
<sequence>MIYEALTRAAAATAAAAEGGPSFAFPHCCVVVAPAINYAQVHRGALPGGGPQDEPEERRATEEAPAEGAAGLTRGFLETADVEGDGERPQESPGLCLTHYAPCVPSFLLVSASRCFALLDTAGMPTVGERPPLGYSSRLCVLIDGDGALASLSQHFAQYISLHTKGLPCLGGPGQQQDSRACQLAAAAAAREVFAALHAAEEAALQQQQNSEKQVVVLLHAAPLVQWGEEGLAVFDRLFRAASGRTVEPLAYVGGPSPEFLFGAAS</sequence>
<dbReference type="Gene3D" id="3.40.50.11030">
    <property type="entry name" value="Threonylcarbamoyl-AMP synthase, C-terminal domain"/>
    <property type="match status" value="1"/>
</dbReference>
<dbReference type="VEuPathDB" id="ToxoDB:cyc_01194"/>
<evidence type="ECO:0000256" key="1">
    <source>
        <dbReference type="SAM" id="MobiDB-lite"/>
    </source>
</evidence>